<proteinExistence type="predicted"/>
<evidence type="ECO:0000313" key="1">
    <source>
        <dbReference type="EMBL" id="SVB90172.1"/>
    </source>
</evidence>
<gene>
    <name evidence="1" type="ORF">METZ01_LOCUS243026</name>
</gene>
<reference evidence="1" key="1">
    <citation type="submission" date="2018-05" db="EMBL/GenBank/DDBJ databases">
        <authorList>
            <person name="Lanie J.A."/>
            <person name="Ng W.-L."/>
            <person name="Kazmierczak K.M."/>
            <person name="Andrzejewski T.M."/>
            <person name="Davidsen T.M."/>
            <person name="Wayne K.J."/>
            <person name="Tettelin H."/>
            <person name="Glass J.I."/>
            <person name="Rusch D."/>
            <person name="Podicherti R."/>
            <person name="Tsui H.-C.T."/>
            <person name="Winkler M.E."/>
        </authorList>
    </citation>
    <scope>NUCLEOTIDE SEQUENCE</scope>
</reference>
<name>A0A382HSR8_9ZZZZ</name>
<accession>A0A382HSR8</accession>
<sequence length="146" mass="16371">VGITGSNLPVVATLRNTSRKNQTQEVHMAGRPARRAAIFQAQLGEQEDLLNAIDNCTSQTALKKLGVRLTLELQEARDIAFMALGTIQRILETVSKFPDEMSVEINQMNANLKEEMKQRWNMTNEEIHKIEGEEAGEQWGGGERVH</sequence>
<protein>
    <submittedName>
        <fullName evidence="1">Uncharacterized protein</fullName>
    </submittedName>
</protein>
<dbReference type="EMBL" id="UINC01063011">
    <property type="protein sequence ID" value="SVB90172.1"/>
    <property type="molecule type" value="Genomic_DNA"/>
</dbReference>
<dbReference type="AlphaFoldDB" id="A0A382HSR8"/>
<organism evidence="1">
    <name type="scientific">marine metagenome</name>
    <dbReference type="NCBI Taxonomy" id="408172"/>
    <lineage>
        <taxon>unclassified sequences</taxon>
        <taxon>metagenomes</taxon>
        <taxon>ecological metagenomes</taxon>
    </lineage>
</organism>
<feature type="non-terminal residue" evidence="1">
    <location>
        <position position="1"/>
    </location>
</feature>